<dbReference type="EMBL" id="CP163302">
    <property type="protein sequence ID" value="XDP46435.1"/>
    <property type="molecule type" value="Genomic_DNA"/>
</dbReference>
<dbReference type="Gene3D" id="3.40.50.720">
    <property type="entry name" value="NAD(P)-binding Rossmann-like Domain"/>
    <property type="match status" value="1"/>
</dbReference>
<organism evidence="1">
    <name type="scientific">Sinomonas puerhi</name>
    <dbReference type="NCBI Taxonomy" id="3238584"/>
    <lineage>
        <taxon>Bacteria</taxon>
        <taxon>Bacillati</taxon>
        <taxon>Actinomycetota</taxon>
        <taxon>Actinomycetes</taxon>
        <taxon>Micrococcales</taxon>
        <taxon>Micrococcaceae</taxon>
        <taxon>Sinomonas</taxon>
    </lineage>
</organism>
<accession>A0AB39L7Z2</accession>
<evidence type="ECO:0000313" key="1">
    <source>
        <dbReference type="EMBL" id="XDP46435.1"/>
    </source>
</evidence>
<dbReference type="RefSeq" id="WP_369046750.1">
    <property type="nucleotide sequence ID" value="NZ_CP163302.1"/>
</dbReference>
<sequence length="73" mass="7955">MPRQSKPFDGWFGGCSVAGHAAGSAKDTEDTLRFAALTGVRPLFETYPLEEAADGFDRMMSGKARFRVVLTVE</sequence>
<name>A0AB39L7Z2_9MICC</name>
<dbReference type="KEGG" id="spue:AB5L97_05345"/>
<dbReference type="AlphaFoldDB" id="A0AB39L7Z2"/>
<dbReference type="Gene3D" id="3.90.180.10">
    <property type="entry name" value="Medium-chain alcohol dehydrogenases, catalytic domain"/>
    <property type="match status" value="1"/>
</dbReference>
<proteinExistence type="predicted"/>
<evidence type="ECO:0008006" key="2">
    <source>
        <dbReference type="Google" id="ProtNLM"/>
    </source>
</evidence>
<protein>
    <recommendedName>
        <fullName evidence="2">Zinc-binding dehydrogenase</fullName>
    </recommendedName>
</protein>
<reference evidence="1" key="1">
    <citation type="submission" date="2024-07" db="EMBL/GenBank/DDBJ databases">
        <authorList>
            <person name="fu j."/>
        </authorList>
    </citation>
    <scope>NUCLEOTIDE SEQUENCE</scope>
    <source>
        <strain evidence="1">P10A9</strain>
    </source>
</reference>
<gene>
    <name evidence="1" type="ORF">AB5L97_05345</name>
</gene>